<dbReference type="EMBL" id="JBHMBH010000006">
    <property type="protein sequence ID" value="MFB9712795.1"/>
    <property type="molecule type" value="Genomic_DNA"/>
</dbReference>
<dbReference type="RefSeq" id="WP_345049443.1">
    <property type="nucleotide sequence ID" value="NZ_BAABED010000001.1"/>
</dbReference>
<dbReference type="InterPro" id="IPR011330">
    <property type="entry name" value="Glyco_hydro/deAcase_b/a-brl"/>
</dbReference>
<comment type="caution">
    <text evidence="2">The sequence shown here is derived from an EMBL/GenBank/DDBJ whole genome shotgun (WGS) entry which is preliminary data.</text>
</comment>
<dbReference type="Pfam" id="PF01522">
    <property type="entry name" value="Polysacc_deac_1"/>
    <property type="match status" value="1"/>
</dbReference>
<gene>
    <name evidence="2" type="ORF">ACFFPI_01320</name>
</gene>
<keyword evidence="3" id="KW-1185">Reference proteome</keyword>
<dbReference type="PROSITE" id="PS51677">
    <property type="entry name" value="NODB"/>
    <property type="match status" value="1"/>
</dbReference>
<evidence type="ECO:0000313" key="3">
    <source>
        <dbReference type="Proteomes" id="UP001589536"/>
    </source>
</evidence>
<proteinExistence type="predicted"/>
<dbReference type="Gene3D" id="3.20.20.370">
    <property type="entry name" value="Glycoside hydrolase/deacetylase"/>
    <property type="match status" value="1"/>
</dbReference>
<accession>A0ABV5UMR4</accession>
<reference evidence="2 3" key="1">
    <citation type="submission" date="2024-09" db="EMBL/GenBank/DDBJ databases">
        <authorList>
            <person name="Sun Q."/>
            <person name="Mori K."/>
        </authorList>
    </citation>
    <scope>NUCLEOTIDE SEQUENCE [LARGE SCALE GENOMIC DNA]</scope>
    <source>
        <strain evidence="2 3">JCM 13519</strain>
    </source>
</reference>
<name>A0ABV5UMR4_9MICC</name>
<organism evidence="2 3">
    <name type="scientific">Arthrobacter methylotrophus</name>
    <dbReference type="NCBI Taxonomy" id="121291"/>
    <lineage>
        <taxon>Bacteria</taxon>
        <taxon>Bacillati</taxon>
        <taxon>Actinomycetota</taxon>
        <taxon>Actinomycetes</taxon>
        <taxon>Micrococcales</taxon>
        <taxon>Micrococcaceae</taxon>
        <taxon>Arthrobacter</taxon>
    </lineage>
</organism>
<dbReference type="PANTHER" id="PTHR43123:SF1">
    <property type="entry name" value="POLYSACCHARIDE DEACETYLASE-RELATED"/>
    <property type="match status" value="1"/>
</dbReference>
<dbReference type="PANTHER" id="PTHR43123">
    <property type="entry name" value="POLYSACCHARIDE DEACETYLASE-RELATED"/>
    <property type="match status" value="1"/>
</dbReference>
<protein>
    <submittedName>
        <fullName evidence="2">Polysaccharide deacetylase family protein</fullName>
    </submittedName>
</protein>
<dbReference type="InterPro" id="IPR002509">
    <property type="entry name" value="NODB_dom"/>
</dbReference>
<feature type="domain" description="NodB homology" evidence="1">
    <location>
        <begin position="63"/>
        <end position="280"/>
    </location>
</feature>
<sequence length="310" mass="34459">MRDLIGYGENPPVITWPHGAKVAVSLVLNYEEGAESSIEDGDERDEDVSIFGGWSADPARRSLMKESFFEYGSRVGIWRYLGMLREYNVRATVMACGAALERNPDAALALVRDGHEICAHGYKWRGTVGMEPDEERQEIRKSLATIEAVSGVRPSGWYVREGITENTRTILAEEGVLYDSNSYADDLPYYVQAGPHRHLVVPYSGDTNDARFWGNGSLGTAEDFFNVLKDTLDCLLIEGETVPKMMSVGLHLRIGGRPSIAHGVRRFLEYALAQSGVWFATREEIARWWMEHPPVQAHSVTAGAAFEGVS</sequence>
<evidence type="ECO:0000259" key="1">
    <source>
        <dbReference type="PROSITE" id="PS51677"/>
    </source>
</evidence>
<dbReference type="Proteomes" id="UP001589536">
    <property type="component" value="Unassembled WGS sequence"/>
</dbReference>
<evidence type="ECO:0000313" key="2">
    <source>
        <dbReference type="EMBL" id="MFB9712795.1"/>
    </source>
</evidence>
<dbReference type="SUPFAM" id="SSF88713">
    <property type="entry name" value="Glycoside hydrolase/deacetylase"/>
    <property type="match status" value="1"/>
</dbReference>